<evidence type="ECO:0000259" key="6">
    <source>
        <dbReference type="PROSITE" id="PS50075"/>
    </source>
</evidence>
<dbReference type="Proteomes" id="UP000191135">
    <property type="component" value="Plasmid pMM593"/>
</dbReference>
<keyword evidence="4" id="KW-0436">Ligase</keyword>
<name>A0A1U9Z7V8_9HYPH</name>
<gene>
    <name evidence="7" type="primary">angR</name>
    <name evidence="7" type="ORF">Mame_04370</name>
</gene>
<dbReference type="Gene3D" id="2.30.38.10">
    <property type="entry name" value="Luciferase, Domain 3"/>
    <property type="match status" value="1"/>
</dbReference>
<dbReference type="Gene3D" id="3.30.559.10">
    <property type="entry name" value="Chloramphenicol acetyltransferase-like domain"/>
    <property type="match status" value="1"/>
</dbReference>
<evidence type="ECO:0000313" key="7">
    <source>
        <dbReference type="EMBL" id="AQZ53662.1"/>
    </source>
</evidence>
<dbReference type="InterPro" id="IPR000873">
    <property type="entry name" value="AMP-dep_synth/lig_dom"/>
</dbReference>
<dbReference type="CDD" id="cd12114">
    <property type="entry name" value="A_NRPS_TlmIV_like"/>
    <property type="match status" value="1"/>
</dbReference>
<evidence type="ECO:0000256" key="5">
    <source>
        <dbReference type="SAM" id="MobiDB-lite"/>
    </source>
</evidence>
<organism evidence="7 8">
    <name type="scientific">Martelella mediterranea DSM 17316</name>
    <dbReference type="NCBI Taxonomy" id="1122214"/>
    <lineage>
        <taxon>Bacteria</taxon>
        <taxon>Pseudomonadati</taxon>
        <taxon>Pseudomonadota</taxon>
        <taxon>Alphaproteobacteria</taxon>
        <taxon>Hyphomicrobiales</taxon>
        <taxon>Aurantimonadaceae</taxon>
        <taxon>Martelella</taxon>
    </lineage>
</organism>
<dbReference type="Gene3D" id="3.40.50.1820">
    <property type="entry name" value="alpha/beta hydrolase"/>
    <property type="match status" value="1"/>
</dbReference>
<keyword evidence="2" id="KW-0596">Phosphopantetheine</keyword>
<dbReference type="InterPro" id="IPR025110">
    <property type="entry name" value="AMP-bd_C"/>
</dbReference>
<keyword evidence="7" id="KW-0614">Plasmid</keyword>
<dbReference type="PANTHER" id="PTHR45527:SF10">
    <property type="entry name" value="PYOCHELIN SYNTHASE PCHF"/>
    <property type="match status" value="1"/>
</dbReference>
<feature type="region of interest" description="Disordered" evidence="5">
    <location>
        <begin position="1315"/>
        <end position="1344"/>
    </location>
</feature>
<dbReference type="SMART" id="SM00824">
    <property type="entry name" value="PKS_TE"/>
    <property type="match status" value="1"/>
</dbReference>
<protein>
    <submittedName>
        <fullName evidence="7">Anguibactin system regulator</fullName>
    </submittedName>
</protein>
<comment type="pathway">
    <text evidence="1">Siderophore biosynthesis.</text>
</comment>
<dbReference type="Pfam" id="PF00501">
    <property type="entry name" value="AMP-binding"/>
    <property type="match status" value="1"/>
</dbReference>
<dbReference type="InterPro" id="IPR029058">
    <property type="entry name" value="AB_hydrolase_fold"/>
</dbReference>
<dbReference type="GO" id="GO:0005737">
    <property type="term" value="C:cytoplasm"/>
    <property type="evidence" value="ECO:0007669"/>
    <property type="project" value="TreeGrafter"/>
</dbReference>
<dbReference type="GO" id="GO:0031177">
    <property type="term" value="F:phosphopantetheine binding"/>
    <property type="evidence" value="ECO:0007669"/>
    <property type="project" value="InterPro"/>
</dbReference>
<evidence type="ECO:0000256" key="1">
    <source>
        <dbReference type="ARBA" id="ARBA00004924"/>
    </source>
</evidence>
<dbReference type="PROSITE" id="PS00455">
    <property type="entry name" value="AMP_BINDING"/>
    <property type="match status" value="1"/>
</dbReference>
<feature type="domain" description="Carrier" evidence="6">
    <location>
        <begin position="973"/>
        <end position="1049"/>
    </location>
</feature>
<evidence type="ECO:0000256" key="3">
    <source>
        <dbReference type="ARBA" id="ARBA00022553"/>
    </source>
</evidence>
<dbReference type="GO" id="GO:0044550">
    <property type="term" value="P:secondary metabolite biosynthetic process"/>
    <property type="evidence" value="ECO:0007669"/>
    <property type="project" value="TreeGrafter"/>
</dbReference>
<dbReference type="InterPro" id="IPR023213">
    <property type="entry name" value="CAT-like_dom_sf"/>
</dbReference>
<dbReference type="NCBIfam" id="TIGR01733">
    <property type="entry name" value="AA-adenyl-dom"/>
    <property type="match status" value="1"/>
</dbReference>
<dbReference type="InterPro" id="IPR057737">
    <property type="entry name" value="Condensation_MtbB-like"/>
</dbReference>
<dbReference type="FunFam" id="3.40.50.12780:FF:000012">
    <property type="entry name" value="Non-ribosomal peptide synthetase"/>
    <property type="match status" value="1"/>
</dbReference>
<evidence type="ECO:0000256" key="4">
    <source>
        <dbReference type="ARBA" id="ARBA00022598"/>
    </source>
</evidence>
<dbReference type="InterPro" id="IPR001031">
    <property type="entry name" value="Thioesterase"/>
</dbReference>
<dbReference type="PANTHER" id="PTHR45527">
    <property type="entry name" value="NONRIBOSOMAL PEPTIDE SYNTHETASE"/>
    <property type="match status" value="1"/>
</dbReference>
<dbReference type="InterPro" id="IPR020806">
    <property type="entry name" value="PKS_PP-bd"/>
</dbReference>
<dbReference type="InterPro" id="IPR010071">
    <property type="entry name" value="AA_adenyl_dom"/>
</dbReference>
<dbReference type="GO" id="GO:0016874">
    <property type="term" value="F:ligase activity"/>
    <property type="evidence" value="ECO:0007669"/>
    <property type="project" value="UniProtKB-KW"/>
</dbReference>
<dbReference type="SUPFAM" id="SSF56801">
    <property type="entry name" value="Acetyl-CoA synthetase-like"/>
    <property type="match status" value="1"/>
</dbReference>
<reference evidence="7 8" key="1">
    <citation type="submission" date="2017-03" db="EMBL/GenBank/DDBJ databases">
        <title>Foreign affairs: Plasmid Transfer between Roseobacters and Rhizobia.</title>
        <authorList>
            <person name="Bartling P."/>
            <person name="Bunk B."/>
            <person name="Overmann J."/>
            <person name="Brinkmann H."/>
            <person name="Petersen J."/>
        </authorList>
    </citation>
    <scope>NUCLEOTIDE SEQUENCE [LARGE SCALE GENOMIC DNA]</scope>
    <source>
        <strain evidence="7 8">MACL11</strain>
        <plasmid evidence="8">Plasmid pmm593</plasmid>
    </source>
</reference>
<dbReference type="InterPro" id="IPR009081">
    <property type="entry name" value="PP-bd_ACP"/>
</dbReference>
<dbReference type="InterPro" id="IPR001242">
    <property type="entry name" value="Condensation_dom"/>
</dbReference>
<evidence type="ECO:0000313" key="8">
    <source>
        <dbReference type="Proteomes" id="UP000191135"/>
    </source>
</evidence>
<dbReference type="InterPro" id="IPR020802">
    <property type="entry name" value="TesA-like"/>
</dbReference>
<accession>A0A1U9Z7V8</accession>
<dbReference type="eggNOG" id="COG1020">
    <property type="taxonomic scope" value="Bacteria"/>
</dbReference>
<sequence length="1344" mass="147272">MGQRENMRERVDAQFLLEGIQQAYWVGQSGSLELSVPARYCGEADLPGDDPQTLETALNALIRRHEMLRAVICDNGEQRILASVPFYRPECIDLRGLGAQQAEARRSELRAAMQARDLPPDRWPQFDIRATRDDAGLRLHISFALWMMDGWSFHILLQELTALIREPETDLPEIALRFPAYVEDQRERRAGARRERAWSYWHQRLQTFPGPPALPLSPRLQPGARPTFRHIARTLPKAKWQKLMRICAARRLTPSLLACAAYSEVLARASGSEDFAITLLHSGRFQYLPDAERTIGNFGTTILLEVDRSADTGFGGRARALQSQFLRDVEHMEVSGLDITRALQQRSGAGATIGVPVTFTAVSAPRPSATEPAPAAIRHQVSRLQVPQVHLDHQLHFGPDGSAIFNWDYAAEIFPTGFVEKLSEAHLALMTALAEDEALWDQDDPLARTRPDPAPAAPPALEPQRLEAMFEHQAVSHPERTAIISSTGSISYARLRGRALAVARALSDSRTAPGTLVAVVLDKGWEQVAAVLGILYAGAAYVPVDPDLPDERRALLMKSSGARIALTRKELEARLSWPEALQTIPVDGLDEPAEAAPVQTTTACKTTDLAYVIFTSGSTGIPKGVMIDHRGAWNTIVDLNDRFALKASDRVLALSSLSFDLSVYDIFGTLAAGATIVMPDRDGTRDPAHWQKLVRDHAVTIWNSVPALMQLAAEDAREPVLSSLRLVMLSGDWIPLSLPPQIRIAAPAADICSLGGATEASIWSVLYPIEDMDPEWRSIPYGHAMDHQSIHVLDKELRLCPPWVSGDLYIGGIGVALGYWQDPEKTAANFIIHPRTGERLYRTGDMGRYLADGEIEFLGRTDFQVKIQGYRVECAEVEAALLAMPEVAGAIVSAASDSTGTRHLVAYIVARSATPDIKALRERLRATLPAYMVPAFFMILDRLPLSDNGKVIRTALPAPDFAATVRNTRPYAAPHAGLETEIAALWQDLLAIAGPIGRDDNFFALGGSSFAGMRLMARLEKRCGTTVSFAMLMSHPTIASLADAIANGDGATADDALIVPIRKGNDAIAPLFCIHPIGGNVMCYALLAQSLTDERAIYGVRAPGLTSREETPLSSIAAMAERYLDEIREIRPDGRFHLAGWSLGGLVVQEMARRLDGSPGLLAMIDSVVPDTAPVCDRKRFLHFAADIEAIAGLSPHRWNESEIAFPLSDRIAVLSDRLEEAGVASEAARLETVYRVFEAGSTALERHRPSHSSAPALLFAARLQKGFDRVCREWRELMPQMEIVGLDGDHYSIMRQPCIEAIARRIAQVMEQKDKADAMEAAGNRRDRSPGPIAAATPSAGNR</sequence>
<dbReference type="Gene3D" id="3.30.559.30">
    <property type="entry name" value="Nonribosomal peptide synthetase, condensation domain"/>
    <property type="match status" value="1"/>
</dbReference>
<dbReference type="OrthoDB" id="9803968at2"/>
<keyword evidence="3" id="KW-0597">Phosphoprotein</keyword>
<dbReference type="Pfam" id="PF00975">
    <property type="entry name" value="Thioesterase"/>
    <property type="match status" value="1"/>
</dbReference>
<dbReference type="Gene3D" id="1.10.1200.10">
    <property type="entry name" value="ACP-like"/>
    <property type="match status" value="1"/>
</dbReference>
<dbReference type="InterPro" id="IPR036736">
    <property type="entry name" value="ACP-like_sf"/>
</dbReference>
<dbReference type="SUPFAM" id="SSF47336">
    <property type="entry name" value="ACP-like"/>
    <property type="match status" value="1"/>
</dbReference>
<dbReference type="SUPFAM" id="SSF53474">
    <property type="entry name" value="alpha/beta-Hydrolases"/>
    <property type="match status" value="1"/>
</dbReference>
<dbReference type="Pfam" id="PF00668">
    <property type="entry name" value="Condensation"/>
    <property type="match status" value="1"/>
</dbReference>
<dbReference type="Pfam" id="PF13193">
    <property type="entry name" value="AMP-binding_C"/>
    <property type="match status" value="1"/>
</dbReference>
<dbReference type="CDD" id="cd19535">
    <property type="entry name" value="Cyc_NRPS"/>
    <property type="match status" value="1"/>
</dbReference>
<dbReference type="KEGG" id="mmed:Mame_04370"/>
<dbReference type="InterPro" id="IPR045851">
    <property type="entry name" value="AMP-bd_C_sf"/>
</dbReference>
<dbReference type="Pfam" id="PF00550">
    <property type="entry name" value="PP-binding"/>
    <property type="match status" value="1"/>
</dbReference>
<feature type="compositionally biased region" description="Basic and acidic residues" evidence="5">
    <location>
        <begin position="1315"/>
        <end position="1330"/>
    </location>
</feature>
<dbReference type="RefSeq" id="WP_018067000.1">
    <property type="nucleotide sequence ID" value="NZ_AQWH01000031.1"/>
</dbReference>
<dbReference type="FunFam" id="3.40.50.980:FF:000001">
    <property type="entry name" value="Non-ribosomal peptide synthetase"/>
    <property type="match status" value="1"/>
</dbReference>
<dbReference type="GO" id="GO:0043041">
    <property type="term" value="P:amino acid activation for nonribosomal peptide biosynthetic process"/>
    <property type="evidence" value="ECO:0007669"/>
    <property type="project" value="TreeGrafter"/>
</dbReference>
<dbReference type="SMART" id="SM00823">
    <property type="entry name" value="PKS_PP"/>
    <property type="match status" value="1"/>
</dbReference>
<keyword evidence="8" id="KW-1185">Reference proteome</keyword>
<dbReference type="PROSITE" id="PS50075">
    <property type="entry name" value="CARRIER"/>
    <property type="match status" value="1"/>
</dbReference>
<dbReference type="InterPro" id="IPR020845">
    <property type="entry name" value="AMP-binding_CS"/>
</dbReference>
<proteinExistence type="predicted"/>
<dbReference type="Gene3D" id="3.40.50.980">
    <property type="match status" value="2"/>
</dbReference>
<dbReference type="SUPFAM" id="SSF52777">
    <property type="entry name" value="CoA-dependent acyltransferases"/>
    <property type="match status" value="2"/>
</dbReference>
<dbReference type="EMBL" id="CP020331">
    <property type="protein sequence ID" value="AQZ53662.1"/>
    <property type="molecule type" value="Genomic_DNA"/>
</dbReference>
<dbReference type="Gene3D" id="3.30.300.30">
    <property type="match status" value="1"/>
</dbReference>
<geneLocation type="plasmid" evidence="8">
    <name>pmm593</name>
</geneLocation>
<evidence type="ECO:0000256" key="2">
    <source>
        <dbReference type="ARBA" id="ARBA00022450"/>
    </source>
</evidence>